<evidence type="ECO:0000313" key="3">
    <source>
        <dbReference type="Proteomes" id="UP000192610"/>
    </source>
</evidence>
<gene>
    <name evidence="2" type="ORF">A4H97_33325</name>
</gene>
<sequence length="237" mass="27003">MRSLNLRSMASFITREHTLEINNIRSLFIAEHEKHLGLHPAWNFKATRKIVIANYWFREVLTHFGVIMAVAVLFTLPQCNSWITLFASILFAGLPALVSFTAFIYFPSFFWSFLPKLEVVSGEQEKLANQAEETTKCKRTQYQAPTLIIIHYVNSKITNTPLLPANDQSAALLNKLYGSDKDKLKQNLSRLYKLSSLSAKERAEMLKGVENARGFFKDTGNAGVSKILDELEMKLRQ</sequence>
<proteinExistence type="predicted"/>
<evidence type="ECO:0000256" key="1">
    <source>
        <dbReference type="SAM" id="Phobius"/>
    </source>
</evidence>
<protein>
    <submittedName>
        <fullName evidence="2">Uncharacterized protein</fullName>
    </submittedName>
</protein>
<dbReference type="STRING" id="354355.SAMN05660816_02839"/>
<feature type="transmembrane region" description="Helical" evidence="1">
    <location>
        <begin position="82"/>
        <end position="106"/>
    </location>
</feature>
<name>A0A1V9EDM6_9BACT</name>
<keyword evidence="1" id="KW-1133">Transmembrane helix</keyword>
<organism evidence="2 3">
    <name type="scientific">Niastella yeongjuensis</name>
    <dbReference type="NCBI Taxonomy" id="354355"/>
    <lineage>
        <taxon>Bacteria</taxon>
        <taxon>Pseudomonadati</taxon>
        <taxon>Bacteroidota</taxon>
        <taxon>Chitinophagia</taxon>
        <taxon>Chitinophagales</taxon>
        <taxon>Chitinophagaceae</taxon>
        <taxon>Niastella</taxon>
    </lineage>
</organism>
<evidence type="ECO:0000313" key="2">
    <source>
        <dbReference type="EMBL" id="OQP44237.1"/>
    </source>
</evidence>
<keyword evidence="1" id="KW-0472">Membrane</keyword>
<keyword evidence="1" id="KW-0812">Transmembrane</keyword>
<dbReference type="EMBL" id="LVXG01000035">
    <property type="protein sequence ID" value="OQP44237.1"/>
    <property type="molecule type" value="Genomic_DNA"/>
</dbReference>
<dbReference type="Proteomes" id="UP000192610">
    <property type="component" value="Unassembled WGS sequence"/>
</dbReference>
<comment type="caution">
    <text evidence="2">The sequence shown here is derived from an EMBL/GenBank/DDBJ whole genome shotgun (WGS) entry which is preliminary data.</text>
</comment>
<reference evidence="3" key="1">
    <citation type="submission" date="2016-04" db="EMBL/GenBank/DDBJ databases">
        <authorList>
            <person name="Chen L."/>
            <person name="Zhuang W."/>
            <person name="Wang G."/>
        </authorList>
    </citation>
    <scope>NUCLEOTIDE SEQUENCE [LARGE SCALE GENOMIC DNA]</scope>
    <source>
        <strain evidence="3">17621</strain>
    </source>
</reference>
<accession>A0A1V9EDM6</accession>
<keyword evidence="3" id="KW-1185">Reference proteome</keyword>
<dbReference type="AlphaFoldDB" id="A0A1V9EDM6"/>
<feature type="transmembrane region" description="Helical" evidence="1">
    <location>
        <begin position="55"/>
        <end position="76"/>
    </location>
</feature>